<reference evidence="3 4" key="1">
    <citation type="submission" date="2017-07" db="EMBL/GenBank/DDBJ databases">
        <title>Amycolatopsis alba DSM 44262 Genome sequencing and assembly.</title>
        <authorList>
            <person name="Kaur N."/>
            <person name="Mayilraj S."/>
        </authorList>
    </citation>
    <scope>NUCLEOTIDE SEQUENCE [LARGE SCALE GENOMIC DNA]</scope>
    <source>
        <strain evidence="3 4">DSM 44262</strain>
    </source>
</reference>
<feature type="compositionally biased region" description="Basic residues" evidence="2">
    <location>
        <begin position="29"/>
        <end position="50"/>
    </location>
</feature>
<feature type="binding site" evidence="1">
    <location>
        <position position="253"/>
    </location>
    <ligand>
        <name>Zn(2+)</name>
        <dbReference type="ChEBI" id="CHEBI:29105"/>
    </ligand>
</feature>
<sequence length="272" mass="30605">MDRHGTPAGLLDRVESAADYRHVRARCPRAHPGRRHRHVRRSARRARRRRQLGDRPYPARRSPGQSAVTRTRTGAVVGDDGLARPPWAATDPLLREYYDTEWGMPVHGEQNLYERISLEAFQAGLSWATILRKRPAFRDAFDGFDPDRVAGYGERDIARLMTDPRIVRNRRKIDAAVTNARATIALRDNGGLDALVWSFRPHSTPSPRWVEDIPTQSPESVALATALRRHGFAFVGPTTMFALMEATGIVDTHLLDSHRRGSSGVWPPTDGR</sequence>
<protein>
    <submittedName>
        <fullName evidence="3">3-methyladenine DNA glycosylase</fullName>
    </submittedName>
</protein>
<keyword evidence="4" id="KW-1185">Reference proteome</keyword>
<dbReference type="GO" id="GO:0006284">
    <property type="term" value="P:base-excision repair"/>
    <property type="evidence" value="ECO:0007669"/>
    <property type="project" value="InterPro"/>
</dbReference>
<dbReference type="InterPro" id="IPR052891">
    <property type="entry name" value="DNA-3mA_glycosylase"/>
</dbReference>
<dbReference type="AlphaFoldDB" id="A0A229RB29"/>
<dbReference type="InterPro" id="IPR011257">
    <property type="entry name" value="DNA_glycosylase"/>
</dbReference>
<dbReference type="SUPFAM" id="SSF48150">
    <property type="entry name" value="DNA-glycosylase"/>
    <property type="match status" value="1"/>
</dbReference>
<dbReference type="GO" id="GO:0046872">
    <property type="term" value="F:metal ion binding"/>
    <property type="evidence" value="ECO:0007669"/>
    <property type="project" value="UniProtKB-KW"/>
</dbReference>
<comment type="caution">
    <text evidence="3">The sequence shown here is derived from an EMBL/GenBank/DDBJ whole genome shotgun (WGS) entry which is preliminary data.</text>
</comment>
<dbReference type="Proteomes" id="UP000215563">
    <property type="component" value="Unassembled WGS sequence"/>
</dbReference>
<dbReference type="Gene3D" id="1.10.340.30">
    <property type="entry name" value="Hypothetical protein, domain 2"/>
    <property type="match status" value="1"/>
</dbReference>
<dbReference type="InterPro" id="IPR005019">
    <property type="entry name" value="Adenine_glyco"/>
</dbReference>
<dbReference type="Pfam" id="PF03352">
    <property type="entry name" value="Adenine_glyco"/>
    <property type="match status" value="1"/>
</dbReference>
<evidence type="ECO:0000256" key="2">
    <source>
        <dbReference type="SAM" id="MobiDB-lite"/>
    </source>
</evidence>
<organism evidence="3 4">
    <name type="scientific">Amycolatopsis alba DSM 44262</name>
    <dbReference type="NCBI Taxonomy" id="1125972"/>
    <lineage>
        <taxon>Bacteria</taxon>
        <taxon>Bacillati</taxon>
        <taxon>Actinomycetota</taxon>
        <taxon>Actinomycetes</taxon>
        <taxon>Pseudonocardiales</taxon>
        <taxon>Pseudonocardiaceae</taxon>
        <taxon>Amycolatopsis</taxon>
    </lineage>
</organism>
<evidence type="ECO:0000313" key="3">
    <source>
        <dbReference type="EMBL" id="OXM43848.1"/>
    </source>
</evidence>
<keyword evidence="1" id="KW-0862">Zinc</keyword>
<proteinExistence type="predicted"/>
<keyword evidence="1" id="KW-0479">Metal-binding</keyword>
<evidence type="ECO:0000256" key="1">
    <source>
        <dbReference type="PIRSR" id="PIRSR605019-1"/>
    </source>
</evidence>
<accession>A0A229RB29</accession>
<feature type="region of interest" description="Disordered" evidence="2">
    <location>
        <begin position="29"/>
        <end position="71"/>
    </location>
</feature>
<dbReference type="PANTHER" id="PTHR30037:SF4">
    <property type="entry name" value="DNA-3-METHYLADENINE GLYCOSYLASE I"/>
    <property type="match status" value="1"/>
</dbReference>
<evidence type="ECO:0000313" key="4">
    <source>
        <dbReference type="Proteomes" id="UP000215563"/>
    </source>
</evidence>
<dbReference type="PANTHER" id="PTHR30037">
    <property type="entry name" value="DNA-3-METHYLADENINE GLYCOSYLASE 1"/>
    <property type="match status" value="1"/>
</dbReference>
<dbReference type="GO" id="GO:0008725">
    <property type="term" value="F:DNA-3-methyladenine glycosylase activity"/>
    <property type="evidence" value="ECO:0007669"/>
    <property type="project" value="InterPro"/>
</dbReference>
<name>A0A229RB29_AMYAL</name>
<gene>
    <name evidence="3" type="ORF">CFP75_36635</name>
</gene>
<dbReference type="EMBL" id="NMQU01000138">
    <property type="protein sequence ID" value="OXM43848.1"/>
    <property type="molecule type" value="Genomic_DNA"/>
</dbReference>